<dbReference type="AlphaFoldDB" id="A0A645HF28"/>
<name>A0A645HF28_9ZZZZ</name>
<accession>A0A645HF28</accession>
<protein>
    <submittedName>
        <fullName evidence="1">Uncharacterized protein</fullName>
    </submittedName>
</protein>
<gene>
    <name evidence="1" type="ORF">SDC9_182188</name>
</gene>
<evidence type="ECO:0000313" key="1">
    <source>
        <dbReference type="EMBL" id="MPN34694.1"/>
    </source>
</evidence>
<proteinExistence type="predicted"/>
<comment type="caution">
    <text evidence="1">The sequence shown here is derived from an EMBL/GenBank/DDBJ whole genome shotgun (WGS) entry which is preliminary data.</text>
</comment>
<reference evidence="1" key="1">
    <citation type="submission" date="2019-08" db="EMBL/GenBank/DDBJ databases">
        <authorList>
            <person name="Kucharzyk K."/>
            <person name="Murdoch R.W."/>
            <person name="Higgins S."/>
            <person name="Loffler F."/>
        </authorList>
    </citation>
    <scope>NUCLEOTIDE SEQUENCE</scope>
</reference>
<sequence>MPFELVQKTYLWEEYQQLKEKENRLLEITAEYEEVLDSFSEEDKETEVFNEAKDGFVTTVVFKEVKRIKSEMKKNSTLEEDCYESKIIKVGELITEEKELKVQIKIETEELHMLTKETIEKLSDEQVLELLELKWIKPLVTALYELPQVVINQLAVKVEALAEKYATTYYEVEEQIRETESVLACFIDELEGDEYDMKGLSEFRALLKGE</sequence>
<organism evidence="1">
    <name type="scientific">bioreactor metagenome</name>
    <dbReference type="NCBI Taxonomy" id="1076179"/>
    <lineage>
        <taxon>unclassified sequences</taxon>
        <taxon>metagenomes</taxon>
        <taxon>ecological metagenomes</taxon>
    </lineage>
</organism>
<dbReference type="EMBL" id="VSSQ01087863">
    <property type="protein sequence ID" value="MPN34694.1"/>
    <property type="molecule type" value="Genomic_DNA"/>
</dbReference>